<dbReference type="GeneID" id="63827477"/>
<feature type="chain" id="PRO_5007858763" evidence="2">
    <location>
        <begin position="20"/>
        <end position="332"/>
    </location>
</feature>
<keyword evidence="1" id="KW-1133">Transmembrane helix</keyword>
<sequence>MATLNLTFLFLMLCPSAYALTHAQLHAPELERAELQNNIENYARARVHPPPSPLTRRASIPAVGFYNPTGNGGSWLTKVDDTYPAGQGEPINVVISADSEASVLVDQEIDGGLQNYFNAFGYSTECLGQHQGSDQAANLGDGNGYVNQTAEIRWDYGDAEIGTCKETIVGGSHFRYWTQDGSAADSKAVFMAASYEEPETDNHNIVFNGYPSDWLVGNVTNQTHLISTGNVTNGTTYSGQTSFDGYTYATTAQYLRGYIPDTSYAVNHNGSVASATVNATDGFIAVLTVKVVASPKATSAALRSWTTPAWSVFPLVLALFVNMLATSIWIGL</sequence>
<dbReference type="OrthoDB" id="2310204at2759"/>
<reference evidence="3 4" key="1">
    <citation type="journal article" date="2016" name="Mol. Biol. Evol.">
        <title>Comparative Genomics of Early-Diverging Mushroom-Forming Fungi Provides Insights into the Origins of Lignocellulose Decay Capabilities.</title>
        <authorList>
            <person name="Nagy L.G."/>
            <person name="Riley R."/>
            <person name="Tritt A."/>
            <person name="Adam C."/>
            <person name="Daum C."/>
            <person name="Floudas D."/>
            <person name="Sun H."/>
            <person name="Yadav J.S."/>
            <person name="Pangilinan J."/>
            <person name="Larsson K.H."/>
            <person name="Matsuura K."/>
            <person name="Barry K."/>
            <person name="Labutti K."/>
            <person name="Kuo R."/>
            <person name="Ohm R.A."/>
            <person name="Bhattacharya S.S."/>
            <person name="Shirouzu T."/>
            <person name="Yoshinaga Y."/>
            <person name="Martin F.M."/>
            <person name="Grigoriev I.V."/>
            <person name="Hibbett D.S."/>
        </authorList>
    </citation>
    <scope>NUCLEOTIDE SEQUENCE [LARGE SCALE GENOMIC DNA]</scope>
    <source>
        <strain evidence="3 4">93-53</strain>
    </source>
</reference>
<dbReference type="Proteomes" id="UP000076871">
    <property type="component" value="Unassembled WGS sequence"/>
</dbReference>
<keyword evidence="4" id="KW-1185">Reference proteome</keyword>
<dbReference type="RefSeq" id="XP_040769523.1">
    <property type="nucleotide sequence ID" value="XM_040910448.1"/>
</dbReference>
<name>A0A165HL80_9APHY</name>
<keyword evidence="2" id="KW-0732">Signal</keyword>
<keyword evidence="1" id="KW-0812">Transmembrane</keyword>
<evidence type="ECO:0000313" key="3">
    <source>
        <dbReference type="EMBL" id="KZT11875.1"/>
    </source>
</evidence>
<dbReference type="AlphaFoldDB" id="A0A165HL80"/>
<gene>
    <name evidence="3" type="ORF">LAESUDRAFT_733810</name>
</gene>
<evidence type="ECO:0000256" key="1">
    <source>
        <dbReference type="SAM" id="Phobius"/>
    </source>
</evidence>
<organism evidence="3 4">
    <name type="scientific">Laetiporus sulphureus 93-53</name>
    <dbReference type="NCBI Taxonomy" id="1314785"/>
    <lineage>
        <taxon>Eukaryota</taxon>
        <taxon>Fungi</taxon>
        <taxon>Dikarya</taxon>
        <taxon>Basidiomycota</taxon>
        <taxon>Agaricomycotina</taxon>
        <taxon>Agaricomycetes</taxon>
        <taxon>Polyporales</taxon>
        <taxon>Laetiporus</taxon>
    </lineage>
</organism>
<evidence type="ECO:0000313" key="4">
    <source>
        <dbReference type="Proteomes" id="UP000076871"/>
    </source>
</evidence>
<feature type="signal peptide" evidence="2">
    <location>
        <begin position="1"/>
        <end position="19"/>
    </location>
</feature>
<evidence type="ECO:0000256" key="2">
    <source>
        <dbReference type="SAM" id="SignalP"/>
    </source>
</evidence>
<dbReference type="STRING" id="1314785.A0A165HL80"/>
<proteinExistence type="predicted"/>
<keyword evidence="1" id="KW-0472">Membrane</keyword>
<dbReference type="InParanoid" id="A0A165HL80"/>
<dbReference type="EMBL" id="KV427606">
    <property type="protein sequence ID" value="KZT11875.1"/>
    <property type="molecule type" value="Genomic_DNA"/>
</dbReference>
<feature type="transmembrane region" description="Helical" evidence="1">
    <location>
        <begin position="309"/>
        <end position="330"/>
    </location>
</feature>
<protein>
    <submittedName>
        <fullName evidence="3">Uncharacterized protein</fullName>
    </submittedName>
</protein>
<accession>A0A165HL80</accession>